<proteinExistence type="predicted"/>
<dbReference type="PANTHER" id="PTHR13454">
    <property type="entry name" value="PROTEIN MCM10 HOMOLOG"/>
    <property type="match status" value="1"/>
</dbReference>
<protein>
    <recommendedName>
        <fullName evidence="1">Replication factor Mcm10 C-terminal domain-containing protein</fullName>
    </recommendedName>
</protein>
<feature type="domain" description="Replication factor Mcm10 C-terminal" evidence="1">
    <location>
        <begin position="1"/>
        <end position="207"/>
    </location>
</feature>
<dbReference type="InterPro" id="IPR040184">
    <property type="entry name" value="Mcm10"/>
</dbReference>
<dbReference type="GO" id="GO:0043596">
    <property type="term" value="C:nuclear replication fork"/>
    <property type="evidence" value="ECO:0007669"/>
    <property type="project" value="TreeGrafter"/>
</dbReference>
<evidence type="ECO:0000313" key="3">
    <source>
        <dbReference type="Proteomes" id="UP000722791"/>
    </source>
</evidence>
<gene>
    <name evidence="2" type="ORF">Vretimale_8393</name>
</gene>
<dbReference type="PANTHER" id="PTHR13454:SF11">
    <property type="entry name" value="PROTEIN MCM10 HOMOLOG"/>
    <property type="match status" value="1"/>
</dbReference>
<accession>A0A8J4GAX5</accession>
<name>A0A8J4GAX5_9CHLO</name>
<dbReference type="GO" id="GO:0003688">
    <property type="term" value="F:DNA replication origin binding"/>
    <property type="evidence" value="ECO:0007669"/>
    <property type="project" value="TreeGrafter"/>
</dbReference>
<dbReference type="Proteomes" id="UP000722791">
    <property type="component" value="Unassembled WGS sequence"/>
</dbReference>
<feature type="non-terminal residue" evidence="2">
    <location>
        <position position="1"/>
    </location>
</feature>
<dbReference type="GO" id="GO:0006270">
    <property type="term" value="P:DNA replication initiation"/>
    <property type="evidence" value="ECO:0007669"/>
    <property type="project" value="InterPro"/>
</dbReference>
<dbReference type="EMBL" id="BNCQ01000014">
    <property type="protein sequence ID" value="GIM03781.1"/>
    <property type="molecule type" value="Genomic_DNA"/>
</dbReference>
<dbReference type="AlphaFoldDB" id="A0A8J4GAX5"/>
<dbReference type="SMART" id="SM01280">
    <property type="entry name" value="Mcm10"/>
    <property type="match status" value="1"/>
</dbReference>
<evidence type="ECO:0000313" key="2">
    <source>
        <dbReference type="EMBL" id="GIM03781.1"/>
    </source>
</evidence>
<organism evidence="2 3">
    <name type="scientific">Volvox reticuliferus</name>
    <dbReference type="NCBI Taxonomy" id="1737510"/>
    <lineage>
        <taxon>Eukaryota</taxon>
        <taxon>Viridiplantae</taxon>
        <taxon>Chlorophyta</taxon>
        <taxon>core chlorophytes</taxon>
        <taxon>Chlorophyceae</taxon>
        <taxon>CS clade</taxon>
        <taxon>Chlamydomonadales</taxon>
        <taxon>Volvocaceae</taxon>
        <taxon>Volvox</taxon>
    </lineage>
</organism>
<dbReference type="GO" id="GO:0003697">
    <property type="term" value="F:single-stranded DNA binding"/>
    <property type="evidence" value="ECO:0007669"/>
    <property type="project" value="InterPro"/>
</dbReference>
<evidence type="ECO:0000259" key="1">
    <source>
        <dbReference type="SMART" id="SM01280"/>
    </source>
</evidence>
<dbReference type="InterPro" id="IPR015411">
    <property type="entry name" value="Rep_factor_Mcm10_C"/>
</dbReference>
<sequence>AQAAKVAAAAALAAAKGLPMPRSGARTAASQAAAGGTVSNAPAPTSALAAAFGSLVQKLPEAEGASRYSELSEEAADEAMLSMLEGLEARDALVKQLDSITHLKVTAWHCVECNRLSEFMDKQCRAEGHTLSKATTLKRFWTCDHCNARITTLGVRFPASRCSRCNNPSLEFTACTMYRGPRELKPAGMASTSGLASKETLFATIEQHPEIGRRTFR</sequence>
<reference evidence="2" key="1">
    <citation type="journal article" date="2021" name="Proc. Natl. Acad. Sci. U.S.A.">
        <title>Three genomes in the algal genus Volvox reveal the fate of a haploid sex-determining region after a transition to homothallism.</title>
        <authorList>
            <person name="Yamamoto K."/>
            <person name="Hamaji T."/>
            <person name="Kawai-Toyooka H."/>
            <person name="Matsuzaki R."/>
            <person name="Takahashi F."/>
            <person name="Nishimura Y."/>
            <person name="Kawachi M."/>
            <person name="Noguchi H."/>
            <person name="Minakuchi Y."/>
            <person name="Umen J.G."/>
            <person name="Toyoda A."/>
            <person name="Nozaki H."/>
        </authorList>
    </citation>
    <scope>NUCLEOTIDE SEQUENCE</scope>
    <source>
        <strain evidence="2">NIES-3785</strain>
    </source>
</reference>
<dbReference type="Pfam" id="PF24863">
    <property type="entry name" value="zf-CCCH_Mcm10"/>
    <property type="match status" value="1"/>
</dbReference>
<comment type="caution">
    <text evidence="2">The sequence shown here is derived from an EMBL/GenBank/DDBJ whole genome shotgun (WGS) entry which is preliminary data.</text>
</comment>